<dbReference type="InterPro" id="IPR010035">
    <property type="entry name" value="Thi_S"/>
</dbReference>
<dbReference type="InterPro" id="IPR016155">
    <property type="entry name" value="Mopterin_synth/thiamin_S_b"/>
</dbReference>
<evidence type="ECO:0000313" key="2">
    <source>
        <dbReference type="Proteomes" id="UP000192920"/>
    </source>
</evidence>
<dbReference type="InterPro" id="IPR003749">
    <property type="entry name" value="ThiS/MoaD-like"/>
</dbReference>
<gene>
    <name evidence="1" type="ORF">SAMN02745746_03398</name>
</gene>
<dbReference type="AlphaFoldDB" id="A0A1Y6C4W9"/>
<dbReference type="EMBL" id="FXAG01000022">
    <property type="protein sequence ID" value="SMF45882.1"/>
    <property type="molecule type" value="Genomic_DNA"/>
</dbReference>
<dbReference type="NCBIfam" id="TIGR01683">
    <property type="entry name" value="thiS"/>
    <property type="match status" value="1"/>
</dbReference>
<dbReference type="Gene3D" id="3.10.20.30">
    <property type="match status" value="1"/>
</dbReference>
<evidence type="ECO:0000313" key="1">
    <source>
        <dbReference type="EMBL" id="SMF45882.1"/>
    </source>
</evidence>
<dbReference type="Proteomes" id="UP000192920">
    <property type="component" value="Unassembled WGS sequence"/>
</dbReference>
<accession>A0A1Y6C4W9</accession>
<dbReference type="PANTHER" id="PTHR34472:SF1">
    <property type="entry name" value="SULFUR CARRIER PROTEIN THIS"/>
    <property type="match status" value="1"/>
</dbReference>
<reference evidence="2" key="1">
    <citation type="submission" date="2017-04" db="EMBL/GenBank/DDBJ databases">
        <authorList>
            <person name="Varghese N."/>
            <person name="Submissions S."/>
        </authorList>
    </citation>
    <scope>NUCLEOTIDE SEQUENCE [LARGE SCALE GENOMIC DNA]</scope>
    <source>
        <strain evidence="2">DSM 22618</strain>
    </source>
</reference>
<dbReference type="STRING" id="1123014.SAMN02745746_03398"/>
<keyword evidence="2" id="KW-1185">Reference proteome</keyword>
<dbReference type="CDD" id="cd00565">
    <property type="entry name" value="Ubl_ThiS"/>
    <property type="match status" value="1"/>
</dbReference>
<dbReference type="SUPFAM" id="SSF54285">
    <property type="entry name" value="MoaD/ThiS"/>
    <property type="match status" value="1"/>
</dbReference>
<dbReference type="RefSeq" id="WP_085277487.1">
    <property type="nucleotide sequence ID" value="NZ_FXAG01000022.1"/>
</dbReference>
<dbReference type="Pfam" id="PF02597">
    <property type="entry name" value="ThiS"/>
    <property type="match status" value="1"/>
</dbReference>
<sequence length="67" mass="7433">MTTVLVNGEPTELATSLTVRQLLERLELQGRRVAIEHNGDILPRSRYDDTRLAEGDRFEIIIAVGGG</sequence>
<proteinExistence type="predicted"/>
<name>A0A1Y6C4W9_9NEIS</name>
<dbReference type="InterPro" id="IPR012675">
    <property type="entry name" value="Beta-grasp_dom_sf"/>
</dbReference>
<organism evidence="1 2">
    <name type="scientific">Pseudogulbenkiania subflava DSM 22618</name>
    <dbReference type="NCBI Taxonomy" id="1123014"/>
    <lineage>
        <taxon>Bacteria</taxon>
        <taxon>Pseudomonadati</taxon>
        <taxon>Pseudomonadota</taxon>
        <taxon>Betaproteobacteria</taxon>
        <taxon>Neisseriales</taxon>
        <taxon>Chromobacteriaceae</taxon>
        <taxon>Pseudogulbenkiania</taxon>
    </lineage>
</organism>
<dbReference type="PANTHER" id="PTHR34472">
    <property type="entry name" value="SULFUR CARRIER PROTEIN THIS"/>
    <property type="match status" value="1"/>
</dbReference>
<protein>
    <submittedName>
        <fullName evidence="1">Sulfur carrier protein ThiS</fullName>
    </submittedName>
</protein>